<evidence type="ECO:0000256" key="6">
    <source>
        <dbReference type="ARBA" id="ARBA00023136"/>
    </source>
</evidence>
<feature type="transmembrane region" description="Helical" evidence="7">
    <location>
        <begin position="256"/>
        <end position="277"/>
    </location>
</feature>
<dbReference type="InterPro" id="IPR036259">
    <property type="entry name" value="MFS_trans_sf"/>
</dbReference>
<accession>A0ABS3LEK0</accession>
<feature type="transmembrane region" description="Helical" evidence="7">
    <location>
        <begin position="91"/>
        <end position="111"/>
    </location>
</feature>
<evidence type="ECO:0000313" key="9">
    <source>
        <dbReference type="EMBL" id="MBO1307171.1"/>
    </source>
</evidence>
<sequence>MRSWNQEISQQEKQVTYETGFFKGALLSISLLTGSATAITSMLPLLFNQYAQLSQSLVESLVTVTSLTTCLFTLLSHVVTQKIGRKRTVQLGIVLTVAAGILPFFFQQFALVMVSRLILGAGIGLFTPLAISMISMFFTGKQRAVLLGYQVGVTALGNSLLILISGGLMNVQWNWGFLVYLAALPILLLFSKVVPEPPNDSISRKNTSGAKATTISNQVLLYIILCFFTFLIIWAVQIKLPELFVQKGLGNTQAASWVLSLMNMGGLLAGLSFGRLFVRMQARLLPISYLCAGVLVVVLSFAQQFWVAATAAVLFNFVYSFTGPYIITKVNELATAQQLILSTALISVSMTLSQFATPFFWNTAGALINDQSAAAITRLAGIFALLIGAGLAIKINRRNHWRKQSK</sequence>
<reference evidence="9 10" key="1">
    <citation type="submission" date="2021-03" db="EMBL/GenBank/DDBJ databases">
        <title>Enterococcal diversity collection.</title>
        <authorList>
            <person name="Gilmore M.S."/>
            <person name="Schwartzman J."/>
            <person name="Van Tyne D."/>
            <person name="Martin M."/>
            <person name="Earl A.M."/>
            <person name="Manson A.L."/>
            <person name="Straub T."/>
            <person name="Salamzade R."/>
            <person name="Saavedra J."/>
            <person name="Lebreton F."/>
            <person name="Prichula J."/>
            <person name="Schaufler K."/>
            <person name="Gaca A."/>
            <person name="Sgardioli B."/>
            <person name="Wagenaar J."/>
            <person name="Strong T."/>
        </authorList>
    </citation>
    <scope>NUCLEOTIDE SEQUENCE [LARGE SCALE GENOMIC DNA]</scope>
    <source>
        <strain evidence="9 10">669A</strain>
    </source>
</reference>
<keyword evidence="6 7" id="KW-0472">Membrane</keyword>
<dbReference type="InterPro" id="IPR020846">
    <property type="entry name" value="MFS_dom"/>
</dbReference>
<comment type="caution">
    <text evidence="9">The sequence shown here is derived from an EMBL/GenBank/DDBJ whole genome shotgun (WGS) entry which is preliminary data.</text>
</comment>
<proteinExistence type="predicted"/>
<evidence type="ECO:0000256" key="1">
    <source>
        <dbReference type="ARBA" id="ARBA00004651"/>
    </source>
</evidence>
<evidence type="ECO:0000313" key="10">
    <source>
        <dbReference type="Proteomes" id="UP000664601"/>
    </source>
</evidence>
<keyword evidence="5 7" id="KW-1133">Transmembrane helix</keyword>
<evidence type="ECO:0000256" key="3">
    <source>
        <dbReference type="ARBA" id="ARBA00022475"/>
    </source>
</evidence>
<evidence type="ECO:0000259" key="8">
    <source>
        <dbReference type="PROSITE" id="PS50850"/>
    </source>
</evidence>
<feature type="transmembrane region" description="Helical" evidence="7">
    <location>
        <begin position="284"/>
        <end position="302"/>
    </location>
</feature>
<feature type="transmembrane region" description="Helical" evidence="7">
    <location>
        <begin position="57"/>
        <end position="79"/>
    </location>
</feature>
<feature type="transmembrane region" description="Helical" evidence="7">
    <location>
        <begin position="175"/>
        <end position="194"/>
    </location>
</feature>
<feature type="transmembrane region" description="Helical" evidence="7">
    <location>
        <begin position="146"/>
        <end position="169"/>
    </location>
</feature>
<keyword evidence="10" id="KW-1185">Reference proteome</keyword>
<keyword evidence="2" id="KW-0813">Transport</keyword>
<dbReference type="EMBL" id="JAFREM010000020">
    <property type="protein sequence ID" value="MBO1307171.1"/>
    <property type="molecule type" value="Genomic_DNA"/>
</dbReference>
<protein>
    <submittedName>
        <fullName evidence="9">MFS transporter</fullName>
    </submittedName>
</protein>
<feature type="domain" description="Major facilitator superfamily (MFS) profile" evidence="8">
    <location>
        <begin position="21"/>
        <end position="398"/>
    </location>
</feature>
<evidence type="ECO:0000256" key="2">
    <source>
        <dbReference type="ARBA" id="ARBA00022448"/>
    </source>
</evidence>
<gene>
    <name evidence="9" type="ORF">JZO70_13420</name>
</gene>
<feature type="transmembrane region" description="Helical" evidence="7">
    <location>
        <begin position="339"/>
        <end position="361"/>
    </location>
</feature>
<dbReference type="InterPro" id="IPR011701">
    <property type="entry name" value="MFS"/>
</dbReference>
<dbReference type="PROSITE" id="PS50850">
    <property type="entry name" value="MFS"/>
    <property type="match status" value="1"/>
</dbReference>
<dbReference type="RefSeq" id="WP_207674099.1">
    <property type="nucleotide sequence ID" value="NZ_JAFREM010000020.1"/>
</dbReference>
<dbReference type="InterPro" id="IPR050189">
    <property type="entry name" value="MFS_Efflux_Transporters"/>
</dbReference>
<keyword evidence="4 7" id="KW-0812">Transmembrane</keyword>
<dbReference type="PANTHER" id="PTHR43124:SF3">
    <property type="entry name" value="CHLORAMPHENICOL EFFLUX PUMP RV0191"/>
    <property type="match status" value="1"/>
</dbReference>
<feature type="transmembrane region" description="Helical" evidence="7">
    <location>
        <begin position="308"/>
        <end position="327"/>
    </location>
</feature>
<name>A0ABS3LEK0_9ENTE</name>
<evidence type="ECO:0000256" key="7">
    <source>
        <dbReference type="SAM" id="Phobius"/>
    </source>
</evidence>
<feature type="transmembrane region" description="Helical" evidence="7">
    <location>
        <begin position="21"/>
        <end position="45"/>
    </location>
</feature>
<feature type="transmembrane region" description="Helical" evidence="7">
    <location>
        <begin position="117"/>
        <end position="139"/>
    </location>
</feature>
<keyword evidence="3" id="KW-1003">Cell membrane</keyword>
<dbReference type="PANTHER" id="PTHR43124">
    <property type="entry name" value="PURINE EFFLUX PUMP PBUE"/>
    <property type="match status" value="1"/>
</dbReference>
<dbReference type="Pfam" id="PF07690">
    <property type="entry name" value="MFS_1"/>
    <property type="match status" value="1"/>
</dbReference>
<feature type="transmembrane region" description="Helical" evidence="7">
    <location>
        <begin position="373"/>
        <end position="393"/>
    </location>
</feature>
<dbReference type="Gene3D" id="1.20.1250.20">
    <property type="entry name" value="MFS general substrate transporter like domains"/>
    <property type="match status" value="1"/>
</dbReference>
<comment type="subcellular location">
    <subcellularLocation>
        <location evidence="1">Cell membrane</location>
        <topology evidence="1">Multi-pass membrane protein</topology>
    </subcellularLocation>
</comment>
<evidence type="ECO:0000256" key="5">
    <source>
        <dbReference type="ARBA" id="ARBA00022989"/>
    </source>
</evidence>
<dbReference type="SUPFAM" id="SSF103473">
    <property type="entry name" value="MFS general substrate transporter"/>
    <property type="match status" value="1"/>
</dbReference>
<organism evidence="9 10">
    <name type="scientific">Candidatus Enterococcus moelleringii</name>
    <dbReference type="NCBI Taxonomy" id="2815325"/>
    <lineage>
        <taxon>Bacteria</taxon>
        <taxon>Bacillati</taxon>
        <taxon>Bacillota</taxon>
        <taxon>Bacilli</taxon>
        <taxon>Lactobacillales</taxon>
        <taxon>Enterococcaceae</taxon>
        <taxon>Enterococcus</taxon>
    </lineage>
</organism>
<evidence type="ECO:0000256" key="4">
    <source>
        <dbReference type="ARBA" id="ARBA00022692"/>
    </source>
</evidence>
<dbReference type="Proteomes" id="UP000664601">
    <property type="component" value="Unassembled WGS sequence"/>
</dbReference>
<feature type="transmembrane region" description="Helical" evidence="7">
    <location>
        <begin position="215"/>
        <end position="236"/>
    </location>
</feature>